<accession>A0A2Z7CBN6</accession>
<name>A0A2Z7CBN6_9LAMI</name>
<dbReference type="Proteomes" id="UP000250235">
    <property type="component" value="Unassembled WGS sequence"/>
</dbReference>
<evidence type="ECO:0000313" key="2">
    <source>
        <dbReference type="Proteomes" id="UP000250235"/>
    </source>
</evidence>
<sequence>MLFPLHGVPDRKSALIPIVGIEKSGEVFMSSATTHDSSHTAKDTEPRSCVHLKYGLNEKQHATSNHIVPKLVPARSHAIWSVKSRAAIAHVLERF</sequence>
<dbReference type="AlphaFoldDB" id="A0A2Z7CBN6"/>
<protein>
    <submittedName>
        <fullName evidence="1">Uncharacterized protein</fullName>
    </submittedName>
</protein>
<keyword evidence="2" id="KW-1185">Reference proteome</keyword>
<gene>
    <name evidence="1" type="ORF">F511_37597</name>
</gene>
<proteinExistence type="predicted"/>
<dbReference type="EMBL" id="KQ999397">
    <property type="protein sequence ID" value="KZV41718.1"/>
    <property type="molecule type" value="Genomic_DNA"/>
</dbReference>
<evidence type="ECO:0000313" key="1">
    <source>
        <dbReference type="EMBL" id="KZV41718.1"/>
    </source>
</evidence>
<reference evidence="1 2" key="1">
    <citation type="journal article" date="2015" name="Proc. Natl. Acad. Sci. U.S.A.">
        <title>The resurrection genome of Boea hygrometrica: A blueprint for survival of dehydration.</title>
        <authorList>
            <person name="Xiao L."/>
            <person name="Yang G."/>
            <person name="Zhang L."/>
            <person name="Yang X."/>
            <person name="Zhao S."/>
            <person name="Ji Z."/>
            <person name="Zhou Q."/>
            <person name="Hu M."/>
            <person name="Wang Y."/>
            <person name="Chen M."/>
            <person name="Xu Y."/>
            <person name="Jin H."/>
            <person name="Xiao X."/>
            <person name="Hu G."/>
            <person name="Bao F."/>
            <person name="Hu Y."/>
            <person name="Wan P."/>
            <person name="Li L."/>
            <person name="Deng X."/>
            <person name="Kuang T."/>
            <person name="Xiang C."/>
            <person name="Zhu J.K."/>
            <person name="Oliver M.J."/>
            <person name="He Y."/>
        </authorList>
    </citation>
    <scope>NUCLEOTIDE SEQUENCE [LARGE SCALE GENOMIC DNA]</scope>
    <source>
        <strain evidence="2">cv. XS01</strain>
    </source>
</reference>
<organism evidence="1 2">
    <name type="scientific">Dorcoceras hygrometricum</name>
    <dbReference type="NCBI Taxonomy" id="472368"/>
    <lineage>
        <taxon>Eukaryota</taxon>
        <taxon>Viridiplantae</taxon>
        <taxon>Streptophyta</taxon>
        <taxon>Embryophyta</taxon>
        <taxon>Tracheophyta</taxon>
        <taxon>Spermatophyta</taxon>
        <taxon>Magnoliopsida</taxon>
        <taxon>eudicotyledons</taxon>
        <taxon>Gunneridae</taxon>
        <taxon>Pentapetalae</taxon>
        <taxon>asterids</taxon>
        <taxon>lamiids</taxon>
        <taxon>Lamiales</taxon>
        <taxon>Gesneriaceae</taxon>
        <taxon>Didymocarpoideae</taxon>
        <taxon>Trichosporeae</taxon>
        <taxon>Loxocarpinae</taxon>
        <taxon>Dorcoceras</taxon>
    </lineage>
</organism>